<sequence>MKKLSDYVVGFGDNKVDYYTNQNIKYPGGNAVNFAVAGKKSGVEAFYVGTISDDADGQLVIDGLKDNKVDFHYCNRTKSTSEKVFVEIKDGERIFVSSQRGSRQTPELSKKLLELCGNSLLVHSGCHAKTEDKLPEIKASGAKISFDFSDLEKYRTDEYLNEVCPNIFIAQFSVSKDSPLEIERLKKRCMDNNVRFVLLTKGSESPLFLDAKNEITYQGFIRKSDRVLDTMGAGDSYFAAFAVQLMKYLQTGEINEEMVVNCFKKAANLAHDVLQINGAFGCGVPIN</sequence>
<dbReference type="GO" id="GO:0016301">
    <property type="term" value="F:kinase activity"/>
    <property type="evidence" value="ECO:0007669"/>
    <property type="project" value="UniProtKB-KW"/>
</dbReference>
<evidence type="ECO:0000259" key="3">
    <source>
        <dbReference type="Pfam" id="PF00294"/>
    </source>
</evidence>
<evidence type="ECO:0000256" key="1">
    <source>
        <dbReference type="ARBA" id="ARBA00022679"/>
    </source>
</evidence>
<dbReference type="AlphaFoldDB" id="A0A2S7RXA0"/>
<dbReference type="Proteomes" id="UP000237934">
    <property type="component" value="Unassembled WGS sequence"/>
</dbReference>
<evidence type="ECO:0000256" key="2">
    <source>
        <dbReference type="ARBA" id="ARBA00022777"/>
    </source>
</evidence>
<reference evidence="4 5" key="1">
    <citation type="journal article" date="2018" name="Pathog. Dis.">
        <title>Whole-genome sequencing based characterization of antimicrobial resistance in Enterococcus.</title>
        <authorList>
            <person name="Tyson G."/>
        </authorList>
    </citation>
    <scope>NUCLEOTIDE SEQUENCE [LARGE SCALE GENOMIC DNA]</scope>
    <source>
        <strain evidence="4 5">CVM N55263</strain>
    </source>
</reference>
<dbReference type="PANTHER" id="PTHR10584">
    <property type="entry name" value="SUGAR KINASE"/>
    <property type="match status" value="1"/>
</dbReference>
<dbReference type="Pfam" id="PF00294">
    <property type="entry name" value="PfkB"/>
    <property type="match status" value="1"/>
</dbReference>
<proteinExistence type="predicted"/>
<dbReference type="InterPro" id="IPR002173">
    <property type="entry name" value="Carboh/pur_kinase_PfkB_CS"/>
</dbReference>
<gene>
    <name evidence="4" type="ORF">CUS89_03610</name>
</gene>
<evidence type="ECO:0000313" key="5">
    <source>
        <dbReference type="Proteomes" id="UP000237934"/>
    </source>
</evidence>
<evidence type="ECO:0000313" key="4">
    <source>
        <dbReference type="EMBL" id="PQF24648.1"/>
    </source>
</evidence>
<protein>
    <recommendedName>
        <fullName evidence="3">Carbohydrate kinase PfkB domain-containing protein</fullName>
    </recommendedName>
</protein>
<name>A0A2S7RXA0_ENTMU</name>
<keyword evidence="2" id="KW-0418">Kinase</keyword>
<feature type="domain" description="Carbohydrate kinase PfkB" evidence="3">
    <location>
        <begin position="15"/>
        <end position="278"/>
    </location>
</feature>
<dbReference type="InterPro" id="IPR011611">
    <property type="entry name" value="PfkB_dom"/>
</dbReference>
<keyword evidence="1" id="KW-0808">Transferase</keyword>
<dbReference type="PANTHER" id="PTHR10584:SF166">
    <property type="entry name" value="RIBOKINASE"/>
    <property type="match status" value="1"/>
</dbReference>
<comment type="caution">
    <text evidence="4">The sequence shown here is derived from an EMBL/GenBank/DDBJ whole genome shotgun (WGS) entry which is preliminary data.</text>
</comment>
<dbReference type="InterPro" id="IPR029056">
    <property type="entry name" value="Ribokinase-like"/>
</dbReference>
<dbReference type="Gene3D" id="3.40.1190.20">
    <property type="match status" value="1"/>
</dbReference>
<dbReference type="EMBL" id="PUAP01000011">
    <property type="protein sequence ID" value="PQF24648.1"/>
    <property type="molecule type" value="Genomic_DNA"/>
</dbReference>
<organism evidence="4 5">
    <name type="scientific">Enterococcus mundtii</name>
    <dbReference type="NCBI Taxonomy" id="53346"/>
    <lineage>
        <taxon>Bacteria</taxon>
        <taxon>Bacillati</taxon>
        <taxon>Bacillota</taxon>
        <taxon>Bacilli</taxon>
        <taxon>Lactobacillales</taxon>
        <taxon>Enterococcaceae</taxon>
        <taxon>Enterococcus</taxon>
    </lineage>
</organism>
<dbReference type="PROSITE" id="PS00584">
    <property type="entry name" value="PFKB_KINASES_2"/>
    <property type="match status" value="1"/>
</dbReference>
<accession>A0A2S7RXA0</accession>
<dbReference type="SUPFAM" id="SSF53613">
    <property type="entry name" value="Ribokinase-like"/>
    <property type="match status" value="1"/>
</dbReference>